<organism evidence="5 6">
    <name type="scientific">Alkalihalobacillus trypoxylicola</name>
    <dbReference type="NCBI Taxonomy" id="519424"/>
    <lineage>
        <taxon>Bacteria</taxon>
        <taxon>Bacillati</taxon>
        <taxon>Bacillota</taxon>
        <taxon>Bacilli</taxon>
        <taxon>Bacillales</taxon>
        <taxon>Bacillaceae</taxon>
        <taxon>Alkalihalobacillus</taxon>
    </lineage>
</organism>
<evidence type="ECO:0000256" key="2">
    <source>
        <dbReference type="ARBA" id="ARBA00022741"/>
    </source>
</evidence>
<dbReference type="Pfam" id="PF00005">
    <property type="entry name" value="ABC_tran"/>
    <property type="match status" value="1"/>
</dbReference>
<dbReference type="PANTHER" id="PTHR42939:SF1">
    <property type="entry name" value="ABC TRANSPORTER ATP-BINDING PROTEIN ALBC-RELATED"/>
    <property type="match status" value="1"/>
</dbReference>
<accession>A0A162D0M1</accession>
<dbReference type="GO" id="GO:0016887">
    <property type="term" value="F:ATP hydrolysis activity"/>
    <property type="evidence" value="ECO:0007669"/>
    <property type="project" value="InterPro"/>
</dbReference>
<dbReference type="RefSeq" id="WP_061949743.1">
    <property type="nucleotide sequence ID" value="NZ_LTAO01000036.1"/>
</dbReference>
<dbReference type="OrthoDB" id="9804819at2"/>
<dbReference type="PANTHER" id="PTHR42939">
    <property type="entry name" value="ABC TRANSPORTER ATP-BINDING PROTEIN ALBC-RELATED"/>
    <property type="match status" value="1"/>
</dbReference>
<name>A0A162D0M1_9BACI</name>
<evidence type="ECO:0000313" key="6">
    <source>
        <dbReference type="Proteomes" id="UP000075806"/>
    </source>
</evidence>
<dbReference type="Proteomes" id="UP000075806">
    <property type="component" value="Unassembled WGS sequence"/>
</dbReference>
<evidence type="ECO:0000313" key="5">
    <source>
        <dbReference type="EMBL" id="KYG27611.1"/>
    </source>
</evidence>
<keyword evidence="6" id="KW-1185">Reference proteome</keyword>
<dbReference type="SMART" id="SM00382">
    <property type="entry name" value="AAA"/>
    <property type="match status" value="1"/>
</dbReference>
<protein>
    <submittedName>
        <fullName evidence="5">ABC transporter</fullName>
    </submittedName>
</protein>
<dbReference type="STRING" id="519424.AZF04_10470"/>
<keyword evidence="3" id="KW-0067">ATP-binding</keyword>
<gene>
    <name evidence="5" type="ORF">AZF04_10470</name>
</gene>
<comment type="caution">
    <text evidence="5">The sequence shown here is derived from an EMBL/GenBank/DDBJ whole genome shotgun (WGS) entry which is preliminary data.</text>
</comment>
<keyword evidence="1" id="KW-0813">Transport</keyword>
<evidence type="ECO:0000256" key="1">
    <source>
        <dbReference type="ARBA" id="ARBA00022448"/>
    </source>
</evidence>
<feature type="domain" description="ABC transporter" evidence="4">
    <location>
        <begin position="5"/>
        <end position="230"/>
    </location>
</feature>
<dbReference type="InterPro" id="IPR051782">
    <property type="entry name" value="ABC_Transporter_VariousFunc"/>
</dbReference>
<dbReference type="CDD" id="cd03230">
    <property type="entry name" value="ABC_DR_subfamily_A"/>
    <property type="match status" value="1"/>
</dbReference>
<dbReference type="GO" id="GO:0005524">
    <property type="term" value="F:ATP binding"/>
    <property type="evidence" value="ECO:0007669"/>
    <property type="project" value="UniProtKB-KW"/>
</dbReference>
<dbReference type="InterPro" id="IPR003439">
    <property type="entry name" value="ABC_transporter-like_ATP-bd"/>
</dbReference>
<sequence>MSSSIQVEKVSKIYRKKIALDQLSLNIGENKLTGIVGRNGVGKTTLLKLITGFIKPTSGQIKVLGLPPFNQLEVSEKTVYVDDHMYFSPSLTLQEILGHGESFYPNWNMELAQKLLNYFSINLKQSHTQLSKGTKSTFNVIFGLATAAEITVLDEPTTGMDLSVRQDFYRALIKDYIQTPRTILLSSHHLDEIENLIEDVVLIDKGNVKLHVPIEELKQYAIAITGEAKGVREWADHMNVLSEKKLTDASITLIVQNSDANKIEKAKKLGFKVSAVSASDTCVYLTDEKKGGIEDVFK</sequence>
<dbReference type="InterPro" id="IPR027417">
    <property type="entry name" value="P-loop_NTPase"/>
</dbReference>
<dbReference type="Gene3D" id="3.40.50.300">
    <property type="entry name" value="P-loop containing nucleotide triphosphate hydrolases"/>
    <property type="match status" value="1"/>
</dbReference>
<dbReference type="EMBL" id="LTAO01000036">
    <property type="protein sequence ID" value="KYG27611.1"/>
    <property type="molecule type" value="Genomic_DNA"/>
</dbReference>
<keyword evidence="2" id="KW-0547">Nucleotide-binding</keyword>
<dbReference type="AlphaFoldDB" id="A0A162D0M1"/>
<dbReference type="PROSITE" id="PS50893">
    <property type="entry name" value="ABC_TRANSPORTER_2"/>
    <property type="match status" value="1"/>
</dbReference>
<evidence type="ECO:0000256" key="3">
    <source>
        <dbReference type="ARBA" id="ARBA00022840"/>
    </source>
</evidence>
<evidence type="ECO:0000259" key="4">
    <source>
        <dbReference type="PROSITE" id="PS50893"/>
    </source>
</evidence>
<reference evidence="5" key="1">
    <citation type="submission" date="2016-02" db="EMBL/GenBank/DDBJ databases">
        <title>Genome sequence of Bacillus trypoxylicola KCTC 13244(T).</title>
        <authorList>
            <person name="Jeong H."/>
            <person name="Park S.-H."/>
            <person name="Choi S.-K."/>
        </authorList>
    </citation>
    <scope>NUCLEOTIDE SEQUENCE [LARGE SCALE GENOMIC DNA]</scope>
    <source>
        <strain evidence="5">KCTC 13244</strain>
    </source>
</reference>
<dbReference type="SUPFAM" id="SSF52540">
    <property type="entry name" value="P-loop containing nucleoside triphosphate hydrolases"/>
    <property type="match status" value="1"/>
</dbReference>
<proteinExistence type="predicted"/>
<dbReference type="InterPro" id="IPR003593">
    <property type="entry name" value="AAA+_ATPase"/>
</dbReference>